<name>A0A0C1ZGL3_9BACT</name>
<dbReference type="PANTHER" id="PTHR30349">
    <property type="entry name" value="PHAGE INTEGRASE-RELATED"/>
    <property type="match status" value="1"/>
</dbReference>
<reference evidence="5 6" key="1">
    <citation type="submission" date="2014-12" db="EMBL/GenBank/DDBJ databases">
        <title>Genome assembly of Enhygromyxa salina DSM 15201.</title>
        <authorList>
            <person name="Sharma G."/>
            <person name="Subramanian S."/>
        </authorList>
    </citation>
    <scope>NUCLEOTIDE SEQUENCE [LARGE SCALE GENOMIC DNA]</scope>
    <source>
        <strain evidence="5 6">DSM 15201</strain>
    </source>
</reference>
<comment type="similarity">
    <text evidence="1">Belongs to the 'phage' integrase family.</text>
</comment>
<dbReference type="Gene3D" id="1.10.443.10">
    <property type="entry name" value="Intergrase catalytic core"/>
    <property type="match status" value="1"/>
</dbReference>
<feature type="domain" description="Tyr recombinase" evidence="4">
    <location>
        <begin position="1"/>
        <end position="183"/>
    </location>
</feature>
<dbReference type="InterPro" id="IPR002104">
    <property type="entry name" value="Integrase_catalytic"/>
</dbReference>
<dbReference type="AlphaFoldDB" id="A0A0C1ZGL3"/>
<dbReference type="InterPro" id="IPR013762">
    <property type="entry name" value="Integrase-like_cat_sf"/>
</dbReference>
<evidence type="ECO:0000313" key="5">
    <source>
        <dbReference type="EMBL" id="KIG16754.1"/>
    </source>
</evidence>
<sequence length="219" mass="24174">MKIRPYRKGGYEVDIMIRLANGKTYRERRKSPYSSKSASLRWGRERERHLLVHGTTPAGQTTAGTEEKEVPTMAEFADRYTPMTKRLASVLGELKQAKRSLVFTRNANEPISPCNGRTLLGQALDGAELRQHGPHSLRHTFCSHLAMRGAAARVIQQLAGHSSLITTQRYMHLSPGATEAAIALLESPPPRRANARPRVGVAGVGDMLETASHRPPHTP</sequence>
<protein>
    <submittedName>
        <fullName evidence="5">Site-specific recombinase, phage integrase family protein</fullName>
    </submittedName>
</protein>
<dbReference type="EMBL" id="JMCC02000032">
    <property type="protein sequence ID" value="KIG16754.1"/>
    <property type="molecule type" value="Genomic_DNA"/>
</dbReference>
<comment type="caution">
    <text evidence="5">The sequence shown here is derived from an EMBL/GenBank/DDBJ whole genome shotgun (WGS) entry which is preliminary data.</text>
</comment>
<accession>A0A0C1ZGL3</accession>
<dbReference type="SUPFAM" id="SSF56349">
    <property type="entry name" value="DNA breaking-rejoining enzymes"/>
    <property type="match status" value="1"/>
</dbReference>
<dbReference type="InterPro" id="IPR050090">
    <property type="entry name" value="Tyrosine_recombinase_XerCD"/>
</dbReference>
<dbReference type="GO" id="GO:0006310">
    <property type="term" value="P:DNA recombination"/>
    <property type="evidence" value="ECO:0007669"/>
    <property type="project" value="UniProtKB-KW"/>
</dbReference>
<evidence type="ECO:0000256" key="1">
    <source>
        <dbReference type="ARBA" id="ARBA00008857"/>
    </source>
</evidence>
<dbReference type="PANTHER" id="PTHR30349:SF41">
    <property type="entry name" value="INTEGRASE_RECOMBINASE PROTEIN MJ0367-RELATED"/>
    <property type="match status" value="1"/>
</dbReference>
<evidence type="ECO:0000259" key="4">
    <source>
        <dbReference type="PROSITE" id="PS51898"/>
    </source>
</evidence>
<dbReference type="GO" id="GO:0015074">
    <property type="term" value="P:DNA integration"/>
    <property type="evidence" value="ECO:0007669"/>
    <property type="project" value="InterPro"/>
</dbReference>
<dbReference type="Proteomes" id="UP000031599">
    <property type="component" value="Unassembled WGS sequence"/>
</dbReference>
<organism evidence="5 6">
    <name type="scientific">Enhygromyxa salina</name>
    <dbReference type="NCBI Taxonomy" id="215803"/>
    <lineage>
        <taxon>Bacteria</taxon>
        <taxon>Pseudomonadati</taxon>
        <taxon>Myxococcota</taxon>
        <taxon>Polyangia</taxon>
        <taxon>Nannocystales</taxon>
        <taxon>Nannocystaceae</taxon>
        <taxon>Enhygromyxa</taxon>
    </lineage>
</organism>
<proteinExistence type="inferred from homology"/>
<dbReference type="InterPro" id="IPR011010">
    <property type="entry name" value="DNA_brk_join_enz"/>
</dbReference>
<evidence type="ECO:0000313" key="6">
    <source>
        <dbReference type="Proteomes" id="UP000031599"/>
    </source>
</evidence>
<dbReference type="GO" id="GO:0003677">
    <property type="term" value="F:DNA binding"/>
    <property type="evidence" value="ECO:0007669"/>
    <property type="project" value="UniProtKB-KW"/>
</dbReference>
<keyword evidence="2" id="KW-0238">DNA-binding</keyword>
<evidence type="ECO:0000256" key="2">
    <source>
        <dbReference type="ARBA" id="ARBA00023125"/>
    </source>
</evidence>
<keyword evidence="3" id="KW-0233">DNA recombination</keyword>
<dbReference type="PROSITE" id="PS51898">
    <property type="entry name" value="TYR_RECOMBINASE"/>
    <property type="match status" value="1"/>
</dbReference>
<gene>
    <name evidence="5" type="ORF">DB30_04098</name>
</gene>
<dbReference type="Pfam" id="PF00589">
    <property type="entry name" value="Phage_integrase"/>
    <property type="match status" value="1"/>
</dbReference>
<evidence type="ECO:0000256" key="3">
    <source>
        <dbReference type="ARBA" id="ARBA00023172"/>
    </source>
</evidence>